<evidence type="ECO:0000313" key="7">
    <source>
        <dbReference type="EMBL" id="BAU54796.1"/>
    </source>
</evidence>
<keyword evidence="4" id="KW-0238">DNA-binding</keyword>
<evidence type="ECO:0000313" key="8">
    <source>
        <dbReference type="EMBL" id="BAU55827.1"/>
    </source>
</evidence>
<dbReference type="EMBL" id="AP017313">
    <property type="protein sequence ID" value="BAU54796.1"/>
    <property type="molecule type" value="Genomic_DNA"/>
</dbReference>
<dbReference type="EMBL" id="AP017313">
    <property type="protein sequence ID" value="BAU52110.1"/>
    <property type="molecule type" value="Genomic_DNA"/>
</dbReference>
<sequence>MMFTRSNSGVAYSNQFIWFEKWVSERQVYKYLVRDSGLSQSSIQRLFHYYLEQAPEVRIKSKVKAHLLIDATYFPNDLCLVLYYDHDIRYTQLYRMTDQERYEQMQEDLENLKKLGVNIASITCDGHKALLKAIRKVYPNVLIQRCLVHIKRQSQTWLTKNPKAPVAQQLLYLSKQITYLRTYEQSNQWLADIYHWYERSKFYVNEKAFNPDTGRYWYRHKMLRQTASLIIKAIPNMFHYLDDPQIPYTTNRLESFFGHLKEKLDVHRGLRPKAKRNFIKWYLHFKNNGK</sequence>
<name>A0A110B4C5_9SPHI</name>
<dbReference type="KEGG" id="mgot:MgSA37_04019"/>
<dbReference type="GO" id="GO:0004803">
    <property type="term" value="F:transposase activity"/>
    <property type="evidence" value="ECO:0007669"/>
    <property type="project" value="InterPro"/>
</dbReference>
<comment type="similarity">
    <text evidence="2">Belongs to the transposase mutator family.</text>
</comment>
<evidence type="ECO:0000313" key="6">
    <source>
        <dbReference type="EMBL" id="BAU52110.1"/>
    </source>
</evidence>
<dbReference type="AlphaFoldDB" id="A0A110B4C5"/>
<evidence type="ECO:0000256" key="5">
    <source>
        <dbReference type="ARBA" id="ARBA00023172"/>
    </source>
</evidence>
<organism evidence="8 9">
    <name type="scientific">Mucilaginibacter gotjawali</name>
    <dbReference type="NCBI Taxonomy" id="1550579"/>
    <lineage>
        <taxon>Bacteria</taxon>
        <taxon>Pseudomonadati</taxon>
        <taxon>Bacteroidota</taxon>
        <taxon>Sphingobacteriia</taxon>
        <taxon>Sphingobacteriales</taxon>
        <taxon>Sphingobacteriaceae</taxon>
        <taxon>Mucilaginibacter</taxon>
    </lineage>
</organism>
<dbReference type="InterPro" id="IPR001207">
    <property type="entry name" value="Transposase_mutator"/>
</dbReference>
<dbReference type="Pfam" id="PF00872">
    <property type="entry name" value="Transposase_mut"/>
    <property type="match status" value="1"/>
</dbReference>
<protein>
    <submittedName>
        <fullName evidence="8">Transposase, Mutator family</fullName>
    </submittedName>
</protein>
<evidence type="ECO:0000313" key="9">
    <source>
        <dbReference type="Proteomes" id="UP000218263"/>
    </source>
</evidence>
<keyword evidence="9" id="KW-1185">Reference proteome</keyword>
<keyword evidence="5" id="KW-0233">DNA recombination</keyword>
<keyword evidence="3" id="KW-0815">Transposition</keyword>
<comment type="function">
    <text evidence="1">Required for the transposition of the insertion element.</text>
</comment>
<dbReference type="KEGG" id="mgot:MgSA37_02974"/>
<accession>A0A110B4C5</accession>
<dbReference type="EMBL" id="AP017313">
    <property type="protein sequence ID" value="BAU55827.1"/>
    <property type="molecule type" value="Genomic_DNA"/>
</dbReference>
<dbReference type="KEGG" id="mgot:MgSA37_00260"/>
<evidence type="ECO:0000256" key="2">
    <source>
        <dbReference type="ARBA" id="ARBA00010961"/>
    </source>
</evidence>
<dbReference type="Proteomes" id="UP000218263">
    <property type="component" value="Chromosome"/>
</dbReference>
<evidence type="ECO:0000256" key="4">
    <source>
        <dbReference type="ARBA" id="ARBA00023125"/>
    </source>
</evidence>
<evidence type="ECO:0000256" key="3">
    <source>
        <dbReference type="ARBA" id="ARBA00022578"/>
    </source>
</evidence>
<dbReference type="GO" id="GO:0003677">
    <property type="term" value="F:DNA binding"/>
    <property type="evidence" value="ECO:0007669"/>
    <property type="project" value="UniProtKB-KW"/>
</dbReference>
<dbReference type="RefSeq" id="WP_197705992.1">
    <property type="nucleotide sequence ID" value="NZ_AP017313.1"/>
</dbReference>
<evidence type="ECO:0000256" key="1">
    <source>
        <dbReference type="ARBA" id="ARBA00002190"/>
    </source>
</evidence>
<dbReference type="GO" id="GO:0006313">
    <property type="term" value="P:DNA transposition"/>
    <property type="evidence" value="ECO:0007669"/>
    <property type="project" value="InterPro"/>
</dbReference>
<proteinExistence type="inferred from homology"/>
<gene>
    <name evidence="6" type="ORF">MgSA37_00260</name>
    <name evidence="7" type="ORF">MgSA37_02974</name>
    <name evidence="8" type="ORF">MgSA37_04019</name>
</gene>
<reference evidence="8 9" key="1">
    <citation type="submission" date="2015-12" db="EMBL/GenBank/DDBJ databases">
        <title>Genome sequence of Mucilaginibacter gotjawali.</title>
        <authorList>
            <person name="Lee J.S."/>
            <person name="Lee K.C."/>
            <person name="Kim K.K."/>
            <person name="Lee B.W."/>
        </authorList>
    </citation>
    <scope>NUCLEOTIDE SEQUENCE [LARGE SCALE GENOMIC DNA]</scope>
    <source>
        <strain evidence="8 9">SA3-7</strain>
    </source>
</reference>